<dbReference type="InterPro" id="IPR003959">
    <property type="entry name" value="ATPase_AAA_core"/>
</dbReference>
<dbReference type="Pfam" id="PF00004">
    <property type="entry name" value="AAA"/>
    <property type="match status" value="1"/>
</dbReference>
<dbReference type="InterPro" id="IPR027417">
    <property type="entry name" value="P-loop_NTPase"/>
</dbReference>
<evidence type="ECO:0000313" key="4">
    <source>
        <dbReference type="Proteomes" id="UP001195571"/>
    </source>
</evidence>
<dbReference type="RefSeq" id="WP_203552344.1">
    <property type="nucleotide sequence ID" value="NZ_JACAOD020000010.1"/>
</dbReference>
<comment type="similarity">
    <text evidence="1">Belongs to the AAA ATPase family.</text>
</comment>
<proteinExistence type="inferred from homology"/>
<dbReference type="SMART" id="SM00382">
    <property type="entry name" value="AAA"/>
    <property type="match status" value="1"/>
</dbReference>
<dbReference type="Gene3D" id="3.40.50.300">
    <property type="entry name" value="P-loop containing nucleotide triphosphate hydrolases"/>
    <property type="match status" value="1"/>
</dbReference>
<feature type="non-terminal residue" evidence="3">
    <location>
        <position position="216"/>
    </location>
</feature>
<dbReference type="InterPro" id="IPR003960">
    <property type="entry name" value="ATPase_AAA_CS"/>
</dbReference>
<keyword evidence="4" id="KW-1185">Reference proteome</keyword>
<name>A0ABS5CYM7_9MOLU</name>
<evidence type="ECO:0000259" key="2">
    <source>
        <dbReference type="SMART" id="SM00382"/>
    </source>
</evidence>
<evidence type="ECO:0000313" key="3">
    <source>
        <dbReference type="EMBL" id="MBP5836081.1"/>
    </source>
</evidence>
<dbReference type="PANTHER" id="PTHR23076">
    <property type="entry name" value="METALLOPROTEASE M41 FTSH"/>
    <property type="match status" value="1"/>
</dbReference>
<organism evidence="3 4">
    <name type="scientific">Candidatus Phytoplasma meliae</name>
    <dbReference type="NCBI Taxonomy" id="1848402"/>
    <lineage>
        <taxon>Bacteria</taxon>
        <taxon>Bacillati</taxon>
        <taxon>Mycoplasmatota</taxon>
        <taxon>Mollicutes</taxon>
        <taxon>Acholeplasmatales</taxon>
        <taxon>Acholeplasmataceae</taxon>
        <taxon>Candidatus Phytoplasma</taxon>
        <taxon>16SrXIII (Mexican periwinkle virescence group)</taxon>
    </lineage>
</organism>
<reference evidence="3" key="1">
    <citation type="submission" date="2021-04" db="EMBL/GenBank/DDBJ databases">
        <title>Genomic features of Candidatus Phytoplasma meliae isolate ChTYXIII (1SrXIII-G).</title>
        <authorList>
            <person name="Fernandez F.D."/>
            <person name="Conci L.R."/>
        </authorList>
    </citation>
    <scope>NUCLEOTIDE SEQUENCE [LARGE SCALE GENOMIC DNA]</scope>
    <source>
        <strain evidence="3">ChTYXIII-Mo</strain>
    </source>
</reference>
<dbReference type="SUPFAM" id="SSF52540">
    <property type="entry name" value="P-loop containing nucleoside triphosphate hydrolases"/>
    <property type="match status" value="1"/>
</dbReference>
<dbReference type="InterPro" id="IPR003593">
    <property type="entry name" value="AAA+_ATPase"/>
</dbReference>
<dbReference type="EMBL" id="JACAOD020000010">
    <property type="protein sequence ID" value="MBP5836081.1"/>
    <property type="molecule type" value="Genomic_DNA"/>
</dbReference>
<evidence type="ECO:0000256" key="1">
    <source>
        <dbReference type="RuleBase" id="RU003651"/>
    </source>
</evidence>
<keyword evidence="1" id="KW-0547">Nucleotide-binding</keyword>
<dbReference type="PANTHER" id="PTHR23076:SF97">
    <property type="entry name" value="ATP-DEPENDENT ZINC METALLOPROTEASE YME1L1"/>
    <property type="match status" value="1"/>
</dbReference>
<comment type="caution">
    <text evidence="3">The sequence shown here is derived from an EMBL/GenBank/DDBJ whole genome shotgun (WGS) entry which is preliminary data.</text>
</comment>
<sequence>MYFNYFKNKTVGFGLIIFLLFLYIMFNHLILAQENAPKEGINTTTFEKVAGAEEEKQLLKIFIDFLQNPQKYKDSGAQIPKGILLYGPPGTGKTLLAKALAGEAGVPFFSYDGTDFVQTIHGASAKKVKKVFEEALQEAKNKNKNNSPKGSIIFIDEIDFFGTSRNDFNQKEKEVLTAFLTEMDGFKSKEQTTPVIVIATTNRFESLDSALLRPGR</sequence>
<accession>A0ABS5CYM7</accession>
<gene>
    <name evidence="3" type="ORF">CHTY_002465</name>
</gene>
<dbReference type="Proteomes" id="UP001195571">
    <property type="component" value="Unassembled WGS sequence"/>
</dbReference>
<dbReference type="PROSITE" id="PS00674">
    <property type="entry name" value="AAA"/>
    <property type="match status" value="1"/>
</dbReference>
<protein>
    <submittedName>
        <fullName evidence="3">AAA family ATPase</fullName>
    </submittedName>
</protein>
<keyword evidence="1" id="KW-0067">ATP-binding</keyword>
<feature type="domain" description="AAA+ ATPase" evidence="2">
    <location>
        <begin position="79"/>
        <end position="216"/>
    </location>
</feature>